<keyword evidence="3" id="KW-0238">DNA-binding</keyword>
<dbReference type="InterPro" id="IPR000847">
    <property type="entry name" value="LysR_HTH_N"/>
</dbReference>
<dbReference type="InterPro" id="IPR005119">
    <property type="entry name" value="LysR_subst-bd"/>
</dbReference>
<comment type="similarity">
    <text evidence="1">Belongs to the LysR transcriptional regulatory family.</text>
</comment>
<dbReference type="Pfam" id="PF03466">
    <property type="entry name" value="LysR_substrate"/>
    <property type="match status" value="1"/>
</dbReference>
<dbReference type="Proteomes" id="UP001224661">
    <property type="component" value="Unassembled WGS sequence"/>
</dbReference>
<accession>A0ABT6RL46</accession>
<dbReference type="PRINTS" id="PR00039">
    <property type="entry name" value="HTHLYSR"/>
</dbReference>
<evidence type="ECO:0000256" key="4">
    <source>
        <dbReference type="ARBA" id="ARBA00023163"/>
    </source>
</evidence>
<evidence type="ECO:0000313" key="7">
    <source>
        <dbReference type="Proteomes" id="UP001224661"/>
    </source>
</evidence>
<dbReference type="Pfam" id="PF00126">
    <property type="entry name" value="HTH_1"/>
    <property type="match status" value="1"/>
</dbReference>
<dbReference type="Gene3D" id="1.10.10.10">
    <property type="entry name" value="Winged helix-like DNA-binding domain superfamily/Winged helix DNA-binding domain"/>
    <property type="match status" value="1"/>
</dbReference>
<organism evidence="6 7">
    <name type="scientific">Streptomyces solicavernae</name>
    <dbReference type="NCBI Taxonomy" id="3043614"/>
    <lineage>
        <taxon>Bacteria</taxon>
        <taxon>Bacillati</taxon>
        <taxon>Actinomycetota</taxon>
        <taxon>Actinomycetes</taxon>
        <taxon>Kitasatosporales</taxon>
        <taxon>Streptomycetaceae</taxon>
        <taxon>Streptomyces</taxon>
    </lineage>
</organism>
<dbReference type="Gene3D" id="3.40.190.10">
    <property type="entry name" value="Periplasmic binding protein-like II"/>
    <property type="match status" value="2"/>
</dbReference>
<dbReference type="InterPro" id="IPR036390">
    <property type="entry name" value="WH_DNA-bd_sf"/>
</dbReference>
<keyword evidence="2" id="KW-0805">Transcription regulation</keyword>
<keyword evidence="7" id="KW-1185">Reference proteome</keyword>
<evidence type="ECO:0000313" key="6">
    <source>
        <dbReference type="EMBL" id="MDI3385142.1"/>
    </source>
</evidence>
<evidence type="ECO:0000256" key="3">
    <source>
        <dbReference type="ARBA" id="ARBA00023125"/>
    </source>
</evidence>
<name>A0ABT6RL46_9ACTN</name>
<keyword evidence="4" id="KW-0804">Transcription</keyword>
<dbReference type="EMBL" id="JASCIR010000002">
    <property type="protein sequence ID" value="MDI3385142.1"/>
    <property type="molecule type" value="Genomic_DNA"/>
</dbReference>
<sequence>MDVDSRLLRSFAAVAEEGNLTRAAERLFVSQPALTKQIRQLEQLLGVRLFTRSRAGMALTGPGRALAARTPAVLAAVDTAVRETRSAGRAQARVLRVGFLASAANEATQDIVAEFGRRRPGTRVELRQAAWSNPTAGLADGDVDAALLRLPFPGQDTYRVETLLTEDRVAVLPATHPLADRARLDFAELWDEPFIAAPPTTGSFRDYWLAVEARPADRPVRIGAVTDQPDEWLSAIANGYGIALAPASAARFYARPGVTYVPVDGVAPTSVGVAWAPADDGNPVVGDFVRSCLDVVGAAPTSGPSALPPEGHGPQA</sequence>
<dbReference type="InterPro" id="IPR036388">
    <property type="entry name" value="WH-like_DNA-bd_sf"/>
</dbReference>
<dbReference type="PANTHER" id="PTHR30346">
    <property type="entry name" value="TRANSCRIPTIONAL DUAL REGULATOR HCAR-RELATED"/>
    <property type="match status" value="1"/>
</dbReference>
<evidence type="ECO:0000256" key="2">
    <source>
        <dbReference type="ARBA" id="ARBA00023015"/>
    </source>
</evidence>
<evidence type="ECO:0000256" key="1">
    <source>
        <dbReference type="ARBA" id="ARBA00009437"/>
    </source>
</evidence>
<dbReference type="RefSeq" id="WP_282510017.1">
    <property type="nucleotide sequence ID" value="NZ_JASCIR010000002.1"/>
</dbReference>
<dbReference type="CDD" id="cd08414">
    <property type="entry name" value="PBP2_LTTR_aromatics_like"/>
    <property type="match status" value="1"/>
</dbReference>
<reference evidence="6 7" key="1">
    <citation type="submission" date="2023-05" db="EMBL/GenBank/DDBJ databases">
        <title>Draft genome sequence of Streptomyces sp. B-S-A8 isolated from a cave soil in Thailand.</title>
        <authorList>
            <person name="Chamroensaksri N."/>
            <person name="Muangham S."/>
        </authorList>
    </citation>
    <scope>NUCLEOTIDE SEQUENCE [LARGE SCALE GENOMIC DNA]</scope>
    <source>
        <strain evidence="6 7">B-S-A8</strain>
    </source>
</reference>
<protein>
    <submittedName>
        <fullName evidence="6">LysR family transcriptional regulator</fullName>
    </submittedName>
</protein>
<dbReference type="PROSITE" id="PS50931">
    <property type="entry name" value="HTH_LYSR"/>
    <property type="match status" value="1"/>
</dbReference>
<dbReference type="PANTHER" id="PTHR30346:SF0">
    <property type="entry name" value="HCA OPERON TRANSCRIPTIONAL ACTIVATOR HCAR"/>
    <property type="match status" value="1"/>
</dbReference>
<gene>
    <name evidence="6" type="ORF">QIS99_02755</name>
</gene>
<dbReference type="SUPFAM" id="SSF46785">
    <property type="entry name" value="Winged helix' DNA-binding domain"/>
    <property type="match status" value="1"/>
</dbReference>
<feature type="domain" description="HTH lysR-type" evidence="5">
    <location>
        <begin position="3"/>
        <end position="60"/>
    </location>
</feature>
<evidence type="ECO:0000259" key="5">
    <source>
        <dbReference type="PROSITE" id="PS50931"/>
    </source>
</evidence>
<comment type="caution">
    <text evidence="6">The sequence shown here is derived from an EMBL/GenBank/DDBJ whole genome shotgun (WGS) entry which is preliminary data.</text>
</comment>
<dbReference type="SUPFAM" id="SSF53850">
    <property type="entry name" value="Periplasmic binding protein-like II"/>
    <property type="match status" value="1"/>
</dbReference>
<proteinExistence type="inferred from homology"/>